<feature type="region of interest" description="Disordered" evidence="1">
    <location>
        <begin position="25"/>
        <end position="107"/>
    </location>
</feature>
<dbReference type="PANTHER" id="PTHR40050:SF1">
    <property type="entry name" value="INNER SPORE COAT PROTEIN H"/>
    <property type="match status" value="1"/>
</dbReference>
<keyword evidence="2" id="KW-0732">Signal</keyword>
<protein>
    <submittedName>
        <fullName evidence="3">CotH protein</fullName>
    </submittedName>
</protein>
<dbReference type="PANTHER" id="PTHR40050">
    <property type="entry name" value="INNER SPORE COAT PROTEIN H"/>
    <property type="match status" value="1"/>
</dbReference>
<gene>
    <name evidence="3" type="ORF">HG15A2_08230</name>
</gene>
<feature type="compositionally biased region" description="Gly residues" evidence="1">
    <location>
        <begin position="29"/>
        <end position="39"/>
    </location>
</feature>
<dbReference type="KEGG" id="amob:HG15A2_08230"/>
<feature type="chain" id="PRO_5022132473" evidence="2">
    <location>
        <begin position="27"/>
        <end position="590"/>
    </location>
</feature>
<evidence type="ECO:0000313" key="4">
    <source>
        <dbReference type="Proteomes" id="UP000319852"/>
    </source>
</evidence>
<accession>A0A517MRQ5</accession>
<feature type="compositionally biased region" description="Pro residues" evidence="1">
    <location>
        <begin position="398"/>
        <end position="415"/>
    </location>
</feature>
<feature type="region of interest" description="Disordered" evidence="1">
    <location>
        <begin position="375"/>
        <end position="487"/>
    </location>
</feature>
<reference evidence="3 4" key="1">
    <citation type="submission" date="2019-02" db="EMBL/GenBank/DDBJ databases">
        <title>Deep-cultivation of Planctomycetes and their phenomic and genomic characterization uncovers novel biology.</title>
        <authorList>
            <person name="Wiegand S."/>
            <person name="Jogler M."/>
            <person name="Boedeker C."/>
            <person name="Pinto D."/>
            <person name="Vollmers J."/>
            <person name="Rivas-Marin E."/>
            <person name="Kohn T."/>
            <person name="Peeters S.H."/>
            <person name="Heuer A."/>
            <person name="Rast P."/>
            <person name="Oberbeckmann S."/>
            <person name="Bunk B."/>
            <person name="Jeske O."/>
            <person name="Meyerdierks A."/>
            <person name="Storesund J.E."/>
            <person name="Kallscheuer N."/>
            <person name="Luecker S."/>
            <person name="Lage O.M."/>
            <person name="Pohl T."/>
            <person name="Merkel B.J."/>
            <person name="Hornburger P."/>
            <person name="Mueller R.-W."/>
            <person name="Bruemmer F."/>
            <person name="Labrenz M."/>
            <person name="Spormann A.M."/>
            <person name="Op den Camp H."/>
            <person name="Overmann J."/>
            <person name="Amann R."/>
            <person name="Jetten M.S.M."/>
            <person name="Mascher T."/>
            <person name="Medema M.H."/>
            <person name="Devos D.P."/>
            <person name="Kaster A.-K."/>
            <person name="Ovreas L."/>
            <person name="Rohde M."/>
            <person name="Galperin M.Y."/>
            <person name="Jogler C."/>
        </authorList>
    </citation>
    <scope>NUCLEOTIDE SEQUENCE [LARGE SCALE GENOMIC DNA]</scope>
    <source>
        <strain evidence="3 4">HG15A2</strain>
    </source>
</reference>
<dbReference type="RefSeq" id="WP_246117871.1">
    <property type="nucleotide sequence ID" value="NZ_CP036263.1"/>
</dbReference>
<dbReference type="InterPro" id="IPR014867">
    <property type="entry name" value="Spore_coat_CotH_CotH2/3/7"/>
</dbReference>
<sequence precursor="true">MRAMCLVFVLPISIGMTLFVAQTANSQPPGGGGPGGAGGPNAADVELVEEFDEDKDGRLNTEERSKARKSIQGNESSPRRGPRRRENRPPGTPGEQVSPADATSYPSSKALYDRSTLRTLFLDFESDDWEQELADFKYTDVEVPAKLTVDGKVYADIGVRFRGASSFFSIPKGLKRSLNLSINYADKDQRLYGYKTLNLLNCNGDDSMMSSVLYSAIAGHKVATPKVNFVKVVINGENWGVYVNSQQFNKVFINENFGTTKGARWKVPGSPRGDGGLRYLGEDIEPYRERFEIKSKDREKSWQDLIHLCRVLNETPADQIEEALEPILDIEGVLWFLAVDVALVNSDGYWTRASDYNIYQAPDGRFHVIPHDMNEALREGHGGPGGPGGRPGFGPLPEGGPPGFGPPPEGGPPPGFDGRPGAPSQDAPRAGRRRRGDEGRPEPGGNRGDIDRRRGPGQRGGPGRRGPGGPGRGGVELDPLVGLDDDSKPLRSKLLANPRLRARYLQHVRTIADQMLSWDYLGPRVAEMRELIAEEVAADTRKLGTTESFLNATSPEAGEDGAGLRGFAEKRSAYLLDHEAIKALPSRQND</sequence>
<organism evidence="3 4">
    <name type="scientific">Adhaeretor mobilis</name>
    <dbReference type="NCBI Taxonomy" id="1930276"/>
    <lineage>
        <taxon>Bacteria</taxon>
        <taxon>Pseudomonadati</taxon>
        <taxon>Planctomycetota</taxon>
        <taxon>Planctomycetia</taxon>
        <taxon>Pirellulales</taxon>
        <taxon>Lacipirellulaceae</taxon>
        <taxon>Adhaeretor</taxon>
    </lineage>
</organism>
<proteinExistence type="predicted"/>
<name>A0A517MRQ5_9BACT</name>
<dbReference type="AlphaFoldDB" id="A0A517MRQ5"/>
<feature type="signal peptide" evidence="2">
    <location>
        <begin position="1"/>
        <end position="26"/>
    </location>
</feature>
<feature type="compositionally biased region" description="Basic and acidic residues" evidence="1">
    <location>
        <begin position="55"/>
        <end position="65"/>
    </location>
</feature>
<dbReference type="EMBL" id="CP036263">
    <property type="protein sequence ID" value="QDS97560.1"/>
    <property type="molecule type" value="Genomic_DNA"/>
</dbReference>
<feature type="compositionally biased region" description="Gly residues" evidence="1">
    <location>
        <begin position="382"/>
        <end position="392"/>
    </location>
</feature>
<dbReference type="Pfam" id="PF08757">
    <property type="entry name" value="CotH"/>
    <property type="match status" value="2"/>
</dbReference>
<evidence type="ECO:0000256" key="2">
    <source>
        <dbReference type="SAM" id="SignalP"/>
    </source>
</evidence>
<dbReference type="Proteomes" id="UP000319852">
    <property type="component" value="Chromosome"/>
</dbReference>
<keyword evidence="4" id="KW-1185">Reference proteome</keyword>
<feature type="compositionally biased region" description="Gly residues" evidence="1">
    <location>
        <begin position="457"/>
        <end position="474"/>
    </location>
</feature>
<evidence type="ECO:0000256" key="1">
    <source>
        <dbReference type="SAM" id="MobiDB-lite"/>
    </source>
</evidence>
<evidence type="ECO:0000313" key="3">
    <source>
        <dbReference type="EMBL" id="QDS97560.1"/>
    </source>
</evidence>